<dbReference type="Proteomes" id="UP000184159">
    <property type="component" value="Unassembled WGS sequence"/>
</dbReference>
<evidence type="ECO:0000313" key="8">
    <source>
        <dbReference type="Proteomes" id="UP000184159"/>
    </source>
</evidence>
<feature type="region of interest" description="Disordered" evidence="6">
    <location>
        <begin position="80"/>
        <end position="104"/>
    </location>
</feature>
<dbReference type="PANTHER" id="PTHR46229:SF2">
    <property type="entry name" value="BOLA-LIKE PROTEIN 1"/>
    <property type="match status" value="1"/>
</dbReference>
<dbReference type="FunFam" id="3.30.300.90:FF:000001">
    <property type="entry name" value="Transcriptional regulator BolA"/>
    <property type="match status" value="1"/>
</dbReference>
<sequence>MIQEIIEAKLHQAFQPEYLQVLNESYMHNVPAGSESHFKVVIVSPSFDGRRLIEQHRAVNQVLADELAGRVHALSIHTYTPEQWRQNSQAPDSPMCHGGGHKES</sequence>
<evidence type="ECO:0000256" key="6">
    <source>
        <dbReference type="SAM" id="MobiDB-lite"/>
    </source>
</evidence>
<evidence type="ECO:0000256" key="3">
    <source>
        <dbReference type="ARBA" id="ARBA00059078"/>
    </source>
</evidence>
<dbReference type="Pfam" id="PF01722">
    <property type="entry name" value="BolA"/>
    <property type="match status" value="1"/>
</dbReference>
<dbReference type="InterPro" id="IPR036065">
    <property type="entry name" value="BolA-like_sf"/>
</dbReference>
<comment type="similarity">
    <text evidence="1 5">Belongs to the BolA/IbaG family.</text>
</comment>
<dbReference type="GO" id="GO:0006351">
    <property type="term" value="P:DNA-templated transcription"/>
    <property type="evidence" value="ECO:0007669"/>
    <property type="project" value="TreeGrafter"/>
</dbReference>
<dbReference type="InterPro" id="IPR002634">
    <property type="entry name" value="BolA"/>
</dbReference>
<dbReference type="SUPFAM" id="SSF82657">
    <property type="entry name" value="BolA-like"/>
    <property type="match status" value="1"/>
</dbReference>
<keyword evidence="2" id="KW-0346">Stress response</keyword>
<evidence type="ECO:0000256" key="5">
    <source>
        <dbReference type="RuleBase" id="RU003860"/>
    </source>
</evidence>
<proteinExistence type="inferred from homology"/>
<dbReference type="PANTHER" id="PTHR46229">
    <property type="entry name" value="BOLA TRANSCRIPTION REGULATOR"/>
    <property type="match status" value="1"/>
</dbReference>
<dbReference type="Gene3D" id="3.30.300.90">
    <property type="entry name" value="BolA-like"/>
    <property type="match status" value="1"/>
</dbReference>
<evidence type="ECO:0000256" key="1">
    <source>
        <dbReference type="ARBA" id="ARBA00005578"/>
    </source>
</evidence>
<dbReference type="InterPro" id="IPR050961">
    <property type="entry name" value="BolA/IbaG_stress_morph_reg"/>
</dbReference>
<dbReference type="PIRSF" id="PIRSF003113">
    <property type="entry name" value="BolA"/>
    <property type="match status" value="1"/>
</dbReference>
<keyword evidence="8" id="KW-1185">Reference proteome</keyword>
<dbReference type="GO" id="GO:1990229">
    <property type="term" value="C:iron-sulfur cluster assembly complex"/>
    <property type="evidence" value="ECO:0007669"/>
    <property type="project" value="UniProtKB-ARBA"/>
</dbReference>
<accession>A0A1M4WY59</accession>
<evidence type="ECO:0000256" key="4">
    <source>
        <dbReference type="ARBA" id="ARBA00074073"/>
    </source>
</evidence>
<feature type="compositionally biased region" description="Polar residues" evidence="6">
    <location>
        <begin position="80"/>
        <end position="91"/>
    </location>
</feature>
<reference evidence="8" key="1">
    <citation type="submission" date="2016-11" db="EMBL/GenBank/DDBJ databases">
        <authorList>
            <person name="Varghese N."/>
            <person name="Submissions S."/>
        </authorList>
    </citation>
    <scope>NUCLEOTIDE SEQUENCE [LARGE SCALE GENOMIC DNA]</scope>
    <source>
        <strain evidence="8">DSM 21264</strain>
    </source>
</reference>
<protein>
    <recommendedName>
        <fullName evidence="4">DNA-binding transcriptional regulator BolA</fullName>
    </recommendedName>
</protein>
<dbReference type="RefSeq" id="WP_072956176.1">
    <property type="nucleotide sequence ID" value="NZ_FQUH01000003.1"/>
</dbReference>
<name>A0A1M4WY59_VIBGA</name>
<dbReference type="GO" id="GO:0005829">
    <property type="term" value="C:cytosol"/>
    <property type="evidence" value="ECO:0007669"/>
    <property type="project" value="TreeGrafter"/>
</dbReference>
<dbReference type="EMBL" id="FQUH01000003">
    <property type="protein sequence ID" value="SHE86169.1"/>
    <property type="molecule type" value="Genomic_DNA"/>
</dbReference>
<gene>
    <name evidence="7" type="ORF">SAMN02745781_00949</name>
</gene>
<dbReference type="AlphaFoldDB" id="A0A1M4WY59"/>
<comment type="function">
    <text evidence="3">Transcriptional regulator that plays an important role in general stress response.</text>
</comment>
<evidence type="ECO:0000313" key="7">
    <source>
        <dbReference type="EMBL" id="SHE86169.1"/>
    </source>
</evidence>
<organism evidence="7 8">
    <name type="scientific">Vibrio gazogenes DSM 21264 = NBRC 103151</name>
    <dbReference type="NCBI Taxonomy" id="1123492"/>
    <lineage>
        <taxon>Bacteria</taxon>
        <taxon>Pseudomonadati</taxon>
        <taxon>Pseudomonadota</taxon>
        <taxon>Gammaproteobacteria</taxon>
        <taxon>Vibrionales</taxon>
        <taxon>Vibrionaceae</taxon>
        <taxon>Vibrio</taxon>
    </lineage>
</organism>
<evidence type="ECO:0000256" key="2">
    <source>
        <dbReference type="ARBA" id="ARBA00023016"/>
    </source>
</evidence>